<dbReference type="InterPro" id="IPR011528">
    <property type="entry name" value="NERD"/>
</dbReference>
<reference evidence="4" key="1">
    <citation type="journal article" date="2019" name="Int. J. Syst. Evol. Microbiol.">
        <title>The Global Catalogue of Microorganisms (GCM) 10K type strain sequencing project: providing services to taxonomists for standard genome sequencing and annotation.</title>
        <authorList>
            <consortium name="The Broad Institute Genomics Platform"/>
            <consortium name="The Broad Institute Genome Sequencing Center for Infectious Disease"/>
            <person name="Wu L."/>
            <person name="Ma J."/>
        </authorList>
    </citation>
    <scope>NUCLEOTIDE SEQUENCE [LARGE SCALE GENOMIC DNA]</scope>
    <source>
        <strain evidence="4">NBRC 108894</strain>
    </source>
</reference>
<feature type="domain" description="NERD" evidence="2">
    <location>
        <begin position="39"/>
        <end position="142"/>
    </location>
</feature>
<dbReference type="RefSeq" id="WP_284254969.1">
    <property type="nucleotide sequence ID" value="NZ_BSVB01000001.1"/>
</dbReference>
<name>A0ABQ6K9I9_9MICO</name>
<sequence>MAGGESAAHEADRQRALADERARLEGIAHQLVRTFGAAARDERRLARTLIELEPLGWTLLADRRWPGSAQNVDLVLVGPAGVVIVDAQDGRDVRVDADSVRRGDVDVTDEIARIADLVYRLQKLLAEVGLAPGEVSGVVAFSGAPVPTARLFGLTLLGEAAAVTEIARRGRRLDARRVAELRTVVERLLPPPRRRGIFLPGSKRRSPTRTQSTRRSPRRGSPKRRSSTSPSSRRR</sequence>
<evidence type="ECO:0000259" key="2">
    <source>
        <dbReference type="Pfam" id="PF08378"/>
    </source>
</evidence>
<protein>
    <recommendedName>
        <fullName evidence="2">NERD domain-containing protein</fullName>
    </recommendedName>
</protein>
<evidence type="ECO:0000313" key="3">
    <source>
        <dbReference type="EMBL" id="GMA96376.1"/>
    </source>
</evidence>
<organism evidence="3 4">
    <name type="scientific">Pseudolysinimonas kribbensis</name>
    <dbReference type="NCBI Taxonomy" id="433641"/>
    <lineage>
        <taxon>Bacteria</taxon>
        <taxon>Bacillati</taxon>
        <taxon>Actinomycetota</taxon>
        <taxon>Actinomycetes</taxon>
        <taxon>Micrococcales</taxon>
        <taxon>Microbacteriaceae</taxon>
        <taxon>Pseudolysinimonas</taxon>
    </lineage>
</organism>
<feature type="compositionally biased region" description="Basic residues" evidence="1">
    <location>
        <begin position="215"/>
        <end position="235"/>
    </location>
</feature>
<dbReference type="Pfam" id="PF08378">
    <property type="entry name" value="NERD"/>
    <property type="match status" value="1"/>
</dbReference>
<keyword evidence="4" id="KW-1185">Reference proteome</keyword>
<evidence type="ECO:0000313" key="4">
    <source>
        <dbReference type="Proteomes" id="UP001157034"/>
    </source>
</evidence>
<proteinExistence type="predicted"/>
<feature type="compositionally biased region" description="Basic residues" evidence="1">
    <location>
        <begin position="192"/>
        <end position="207"/>
    </location>
</feature>
<gene>
    <name evidence="3" type="ORF">GCM10025881_32000</name>
</gene>
<feature type="region of interest" description="Disordered" evidence="1">
    <location>
        <begin position="192"/>
        <end position="235"/>
    </location>
</feature>
<dbReference type="EMBL" id="BSVB01000001">
    <property type="protein sequence ID" value="GMA96376.1"/>
    <property type="molecule type" value="Genomic_DNA"/>
</dbReference>
<evidence type="ECO:0000256" key="1">
    <source>
        <dbReference type="SAM" id="MobiDB-lite"/>
    </source>
</evidence>
<comment type="caution">
    <text evidence="3">The sequence shown here is derived from an EMBL/GenBank/DDBJ whole genome shotgun (WGS) entry which is preliminary data.</text>
</comment>
<accession>A0ABQ6K9I9</accession>
<dbReference type="Proteomes" id="UP001157034">
    <property type="component" value="Unassembled WGS sequence"/>
</dbReference>